<dbReference type="GO" id="GO:0005886">
    <property type="term" value="C:plasma membrane"/>
    <property type="evidence" value="ECO:0007669"/>
    <property type="project" value="UniProtKB-SubCell"/>
</dbReference>
<reference evidence="9" key="1">
    <citation type="submission" date="2019-11" db="EMBL/GenBank/DDBJ databases">
        <authorList>
            <person name="Feng L."/>
        </authorList>
    </citation>
    <scope>NUCLEOTIDE SEQUENCE</scope>
    <source>
        <strain evidence="9">CTertiumLFYP3</strain>
    </source>
</reference>
<feature type="transmembrane region" description="Helical" evidence="8">
    <location>
        <begin position="330"/>
        <end position="363"/>
    </location>
</feature>
<dbReference type="RefSeq" id="WP_156626398.1">
    <property type="nucleotide sequence ID" value="NZ_CACRTO010000019.1"/>
</dbReference>
<feature type="transmembrane region" description="Helical" evidence="8">
    <location>
        <begin position="235"/>
        <end position="257"/>
    </location>
</feature>
<evidence type="ECO:0000313" key="9">
    <source>
        <dbReference type="EMBL" id="VYU27813.1"/>
    </source>
</evidence>
<dbReference type="GO" id="GO:0055085">
    <property type="term" value="P:transmembrane transport"/>
    <property type="evidence" value="ECO:0007669"/>
    <property type="project" value="TreeGrafter"/>
</dbReference>
<dbReference type="Pfam" id="PF01594">
    <property type="entry name" value="AI-2E_transport"/>
    <property type="match status" value="1"/>
</dbReference>
<keyword evidence="5 8" id="KW-0812">Transmembrane</keyword>
<feature type="transmembrane region" description="Helical" evidence="8">
    <location>
        <begin position="299"/>
        <end position="318"/>
    </location>
</feature>
<dbReference type="InterPro" id="IPR002549">
    <property type="entry name" value="AI-2E-like"/>
</dbReference>
<evidence type="ECO:0000256" key="8">
    <source>
        <dbReference type="SAM" id="Phobius"/>
    </source>
</evidence>
<name>A0A6N3DPQ6_9CLOT</name>
<feature type="transmembrane region" description="Helical" evidence="8">
    <location>
        <begin position="263"/>
        <end position="292"/>
    </location>
</feature>
<evidence type="ECO:0000256" key="6">
    <source>
        <dbReference type="ARBA" id="ARBA00022989"/>
    </source>
</evidence>
<comment type="subcellular location">
    <subcellularLocation>
        <location evidence="1">Cell membrane</location>
        <topology evidence="1">Multi-pass membrane protein</topology>
    </subcellularLocation>
</comment>
<comment type="similarity">
    <text evidence="2">Belongs to the autoinducer-2 exporter (AI-2E) (TC 2.A.86) family.</text>
</comment>
<evidence type="ECO:0000256" key="1">
    <source>
        <dbReference type="ARBA" id="ARBA00004651"/>
    </source>
</evidence>
<dbReference type="PANTHER" id="PTHR21716:SF53">
    <property type="entry name" value="PERMEASE PERM-RELATED"/>
    <property type="match status" value="1"/>
</dbReference>
<protein>
    <submittedName>
        <fullName evidence="9">Pheromone autoinducer 2 transporter</fullName>
    </submittedName>
</protein>
<organism evidence="9">
    <name type="scientific">Clostridium tertium</name>
    <dbReference type="NCBI Taxonomy" id="1559"/>
    <lineage>
        <taxon>Bacteria</taxon>
        <taxon>Bacillati</taxon>
        <taxon>Bacillota</taxon>
        <taxon>Clostridia</taxon>
        <taxon>Eubacteriales</taxon>
        <taxon>Clostridiaceae</taxon>
        <taxon>Clostridium</taxon>
    </lineage>
</organism>
<keyword evidence="6 8" id="KW-1133">Transmembrane helix</keyword>
<feature type="transmembrane region" description="Helical" evidence="8">
    <location>
        <begin position="170"/>
        <end position="195"/>
    </location>
</feature>
<dbReference type="PANTHER" id="PTHR21716">
    <property type="entry name" value="TRANSMEMBRANE PROTEIN"/>
    <property type="match status" value="1"/>
</dbReference>
<evidence type="ECO:0000256" key="2">
    <source>
        <dbReference type="ARBA" id="ARBA00009773"/>
    </source>
</evidence>
<accession>A0A6N3DPQ6</accession>
<feature type="transmembrane region" description="Helical" evidence="8">
    <location>
        <begin position="12"/>
        <end position="32"/>
    </location>
</feature>
<dbReference type="AlphaFoldDB" id="A0A6N3DPQ6"/>
<evidence type="ECO:0000256" key="3">
    <source>
        <dbReference type="ARBA" id="ARBA00022448"/>
    </source>
</evidence>
<evidence type="ECO:0000256" key="7">
    <source>
        <dbReference type="ARBA" id="ARBA00023136"/>
    </source>
</evidence>
<gene>
    <name evidence="9" type="ORF">CTLFYP3_01938</name>
</gene>
<evidence type="ECO:0000256" key="4">
    <source>
        <dbReference type="ARBA" id="ARBA00022475"/>
    </source>
</evidence>
<keyword evidence="3" id="KW-0813">Transport</keyword>
<keyword evidence="7 8" id="KW-0472">Membrane</keyword>
<feature type="transmembrane region" description="Helical" evidence="8">
    <location>
        <begin position="38"/>
        <end position="57"/>
    </location>
</feature>
<proteinExistence type="inferred from homology"/>
<evidence type="ECO:0000256" key="5">
    <source>
        <dbReference type="ARBA" id="ARBA00022692"/>
    </source>
</evidence>
<feature type="transmembrane region" description="Helical" evidence="8">
    <location>
        <begin position="85"/>
        <end position="106"/>
    </location>
</feature>
<sequence>MKELNNKFKENLLLGTYLIVLYFVLLNIKSIFTMLGGTLSILSPFIIAFCMAFVLNLPMKFFENKIFNFLDTNKSVFVRNLKRPLSILSTFITVIGLIVALGLFVIPELINSVSTLLDAVPDYIKSFEALINQYISSTEILQNAYNTLMTTWQDLLHIFTNFLTTSLTGILNTTVTITSGVINFVLSIVLTIYMLSSKETLILNFKKVLFAFTKKNFANKVVEVSKLANYTFSKFITGQCIEAVILGVLCFLGMNILSMPYALLVSVLIGVTALIPVFGAFIGTIPAVFLILIINPIKAIWFVVFILCLQQFEGNIIYPRVVGNSVGLSAIWVMLAMLVGGSTLGLVGMLIGIPTLSVVYQLIRELTHKKLNQKNVKL</sequence>
<dbReference type="EMBL" id="CACRTO010000019">
    <property type="protein sequence ID" value="VYU27813.1"/>
    <property type="molecule type" value="Genomic_DNA"/>
</dbReference>
<keyword evidence="4" id="KW-1003">Cell membrane</keyword>